<organism evidence="1">
    <name type="scientific">marine sediment metagenome</name>
    <dbReference type="NCBI Taxonomy" id="412755"/>
    <lineage>
        <taxon>unclassified sequences</taxon>
        <taxon>metagenomes</taxon>
        <taxon>ecological metagenomes</taxon>
    </lineage>
</organism>
<comment type="caution">
    <text evidence="1">The sequence shown here is derived from an EMBL/GenBank/DDBJ whole genome shotgun (WGS) entry which is preliminary data.</text>
</comment>
<dbReference type="EMBL" id="BARS01003877">
    <property type="protein sequence ID" value="GAF69524.1"/>
    <property type="molecule type" value="Genomic_DNA"/>
</dbReference>
<evidence type="ECO:0000313" key="1">
    <source>
        <dbReference type="EMBL" id="GAF69524.1"/>
    </source>
</evidence>
<dbReference type="AlphaFoldDB" id="X0RL37"/>
<reference evidence="1" key="1">
    <citation type="journal article" date="2014" name="Front. Microbiol.">
        <title>High frequency of phylogenetically diverse reductive dehalogenase-homologous genes in deep subseafloor sedimentary metagenomes.</title>
        <authorList>
            <person name="Kawai M."/>
            <person name="Futagami T."/>
            <person name="Toyoda A."/>
            <person name="Takaki Y."/>
            <person name="Nishi S."/>
            <person name="Hori S."/>
            <person name="Arai W."/>
            <person name="Tsubouchi T."/>
            <person name="Morono Y."/>
            <person name="Uchiyama I."/>
            <person name="Ito T."/>
            <person name="Fujiyama A."/>
            <person name="Inagaki F."/>
            <person name="Takami H."/>
        </authorList>
    </citation>
    <scope>NUCLEOTIDE SEQUENCE</scope>
    <source>
        <strain evidence="1">Expedition CK06-06</strain>
    </source>
</reference>
<accession>X0RL37</accession>
<proteinExistence type="predicted"/>
<sequence length="79" mass="9234">MTFHKIRDKIRRIIARSRDGRARVEGYPITADLTGIYSIGEFYDWANLSVEHRKEAYNWEWVPNMPKSALYMLAEAADA</sequence>
<protein>
    <submittedName>
        <fullName evidence="1">Uncharacterized protein</fullName>
    </submittedName>
</protein>
<name>X0RL37_9ZZZZ</name>
<gene>
    <name evidence="1" type="ORF">S01H1_07533</name>
</gene>